<proteinExistence type="predicted"/>
<evidence type="ECO:0008006" key="4">
    <source>
        <dbReference type="Google" id="ProtNLM"/>
    </source>
</evidence>
<organism evidence="2 3">
    <name type="scientific">Aquimarina algicola</name>
    <dbReference type="NCBI Taxonomy" id="2589995"/>
    <lineage>
        <taxon>Bacteria</taxon>
        <taxon>Pseudomonadati</taxon>
        <taxon>Bacteroidota</taxon>
        <taxon>Flavobacteriia</taxon>
        <taxon>Flavobacteriales</taxon>
        <taxon>Flavobacteriaceae</taxon>
        <taxon>Aquimarina</taxon>
    </lineage>
</organism>
<dbReference type="OrthoDB" id="5735516at2"/>
<evidence type="ECO:0000313" key="2">
    <source>
        <dbReference type="EMBL" id="TPN81656.1"/>
    </source>
</evidence>
<accession>A0A504ITJ4</accession>
<evidence type="ECO:0000256" key="1">
    <source>
        <dbReference type="SAM" id="SignalP"/>
    </source>
</evidence>
<keyword evidence="1" id="KW-0732">Signal</keyword>
<evidence type="ECO:0000313" key="3">
    <source>
        <dbReference type="Proteomes" id="UP000315540"/>
    </source>
</evidence>
<sequence length="170" mass="19945">MKKLFTVIFCILFSLGLNSFTTVHKFYVSVTQIDYNEEQNALQMITRVFIDDIEELLKERYDTSISIDTKESDVKIDQYLNTYFNQKLSCIVNGQKVTFTFIGKEYEEDLMLCYLEIENINKLQSIEVSNEILMDVFEEQQNIIHVKKGKQRKSLILEKGNHSGLLKFSE</sequence>
<gene>
    <name evidence="2" type="ORF">FHK87_23940</name>
</gene>
<name>A0A504ITJ4_9FLAO</name>
<feature type="signal peptide" evidence="1">
    <location>
        <begin position="1"/>
        <end position="19"/>
    </location>
</feature>
<dbReference type="Pfam" id="PF20420">
    <property type="entry name" value="DUF6702"/>
    <property type="match status" value="1"/>
</dbReference>
<keyword evidence="3" id="KW-1185">Reference proteome</keyword>
<dbReference type="EMBL" id="VFWZ01000010">
    <property type="protein sequence ID" value="TPN81656.1"/>
    <property type="molecule type" value="Genomic_DNA"/>
</dbReference>
<feature type="chain" id="PRO_5021419503" description="Peptidase E" evidence="1">
    <location>
        <begin position="20"/>
        <end position="170"/>
    </location>
</feature>
<dbReference type="Proteomes" id="UP000315540">
    <property type="component" value="Unassembled WGS sequence"/>
</dbReference>
<reference evidence="2 3" key="1">
    <citation type="submission" date="2019-06" db="EMBL/GenBank/DDBJ databases">
        <authorList>
            <person name="Meng X."/>
        </authorList>
    </citation>
    <scope>NUCLEOTIDE SEQUENCE [LARGE SCALE GENOMIC DNA]</scope>
    <source>
        <strain evidence="2 3">M625</strain>
    </source>
</reference>
<dbReference type="InterPro" id="IPR046525">
    <property type="entry name" value="DUF6702"/>
</dbReference>
<dbReference type="AlphaFoldDB" id="A0A504ITJ4"/>
<protein>
    <recommendedName>
        <fullName evidence="4">Peptidase E</fullName>
    </recommendedName>
</protein>
<dbReference type="RefSeq" id="WP_140597418.1">
    <property type="nucleotide sequence ID" value="NZ_VFWZ01000010.1"/>
</dbReference>
<comment type="caution">
    <text evidence="2">The sequence shown here is derived from an EMBL/GenBank/DDBJ whole genome shotgun (WGS) entry which is preliminary data.</text>
</comment>